<dbReference type="InterPro" id="IPR016169">
    <property type="entry name" value="FAD-bd_PCMH_sub2"/>
</dbReference>
<keyword evidence="4" id="KW-1185">Reference proteome</keyword>
<dbReference type="Gene3D" id="3.30.70.2520">
    <property type="match status" value="1"/>
</dbReference>
<dbReference type="GO" id="GO:0050582">
    <property type="term" value="F:xylitol oxidase activity"/>
    <property type="evidence" value="ECO:0007669"/>
    <property type="project" value="UniProtKB-EC"/>
</dbReference>
<dbReference type="InterPro" id="IPR016167">
    <property type="entry name" value="FAD-bd_PCMH_sub1"/>
</dbReference>
<organism evidence="3 4">
    <name type="scientific">Amycolatopsis roodepoortensis</name>
    <dbReference type="NCBI Taxonomy" id="700274"/>
    <lineage>
        <taxon>Bacteria</taxon>
        <taxon>Bacillati</taxon>
        <taxon>Actinomycetota</taxon>
        <taxon>Actinomycetes</taxon>
        <taxon>Pseudonocardiales</taxon>
        <taxon>Pseudonocardiaceae</taxon>
        <taxon>Amycolatopsis</taxon>
    </lineage>
</organism>
<evidence type="ECO:0000256" key="1">
    <source>
        <dbReference type="ARBA" id="ARBA00023002"/>
    </source>
</evidence>
<evidence type="ECO:0000259" key="2">
    <source>
        <dbReference type="PROSITE" id="PS51387"/>
    </source>
</evidence>
<dbReference type="EMBL" id="JADBEJ010000001">
    <property type="protein sequence ID" value="MBE1574377.1"/>
    <property type="molecule type" value="Genomic_DNA"/>
</dbReference>
<dbReference type="InterPro" id="IPR036318">
    <property type="entry name" value="FAD-bd_PCMH-like_sf"/>
</dbReference>
<dbReference type="InterPro" id="IPR016166">
    <property type="entry name" value="FAD-bd_PCMH"/>
</dbReference>
<dbReference type="InterPro" id="IPR010031">
    <property type="entry name" value="FAD_lactone_oxidase-like"/>
</dbReference>
<proteinExistence type="predicted"/>
<comment type="caution">
    <text evidence="3">The sequence shown here is derived from an EMBL/GenBank/DDBJ whole genome shotgun (WGS) entry which is preliminary data.</text>
</comment>
<dbReference type="Proteomes" id="UP000656548">
    <property type="component" value="Unassembled WGS sequence"/>
</dbReference>
<reference evidence="3 4" key="1">
    <citation type="submission" date="2020-10" db="EMBL/GenBank/DDBJ databases">
        <title>Sequencing the genomes of 1000 actinobacteria strains.</title>
        <authorList>
            <person name="Klenk H.-P."/>
        </authorList>
    </citation>
    <scope>NUCLEOTIDE SEQUENCE [LARGE SCALE GENOMIC DNA]</scope>
    <source>
        <strain evidence="3 4">DSM 46661</strain>
    </source>
</reference>
<keyword evidence="1 3" id="KW-0560">Oxidoreductase</keyword>
<dbReference type="InterPro" id="IPR006094">
    <property type="entry name" value="Oxid_FAD_bind_N"/>
</dbReference>
<dbReference type="PANTHER" id="PTHR43762:SF1">
    <property type="entry name" value="D-ARABINONO-1,4-LACTONE OXIDASE"/>
    <property type="match status" value="1"/>
</dbReference>
<dbReference type="Pfam" id="PF01565">
    <property type="entry name" value="FAD_binding_4"/>
    <property type="match status" value="1"/>
</dbReference>
<dbReference type="Gene3D" id="3.30.465.10">
    <property type="match status" value="1"/>
</dbReference>
<dbReference type="Gene3D" id="1.10.45.10">
    <property type="entry name" value="Vanillyl-alcohol Oxidase, Chain A, domain 4"/>
    <property type="match status" value="1"/>
</dbReference>
<evidence type="ECO:0000313" key="4">
    <source>
        <dbReference type="Proteomes" id="UP000656548"/>
    </source>
</evidence>
<dbReference type="Pfam" id="PF04030">
    <property type="entry name" value="ALO"/>
    <property type="match status" value="1"/>
</dbReference>
<dbReference type="InterPro" id="IPR016171">
    <property type="entry name" value="Vanillyl_alc_oxidase_C-sub2"/>
</dbReference>
<dbReference type="Gene3D" id="3.30.70.2530">
    <property type="match status" value="1"/>
</dbReference>
<name>A0ABR9L273_9PSEU</name>
<dbReference type="InterPro" id="IPR007173">
    <property type="entry name" value="ALO_C"/>
</dbReference>
<dbReference type="Gene3D" id="3.30.43.10">
    <property type="entry name" value="Uridine Diphospho-n-acetylenolpyruvylglucosamine Reductase, domain 2"/>
    <property type="match status" value="1"/>
</dbReference>
<protein>
    <submittedName>
        <fullName evidence="3">Xylitol oxidase</fullName>
        <ecNumber evidence="3">1.1.3.41</ecNumber>
    </submittedName>
</protein>
<dbReference type="PIRSF" id="PIRSF000136">
    <property type="entry name" value="LGO_GLO"/>
    <property type="match status" value="1"/>
</dbReference>
<dbReference type="EC" id="1.1.3.41" evidence="3"/>
<gene>
    <name evidence="3" type="ORF">H4W30_001406</name>
</gene>
<dbReference type="PROSITE" id="PS51387">
    <property type="entry name" value="FAD_PCMH"/>
    <property type="match status" value="1"/>
</dbReference>
<evidence type="ECO:0000313" key="3">
    <source>
        <dbReference type="EMBL" id="MBE1574377.1"/>
    </source>
</evidence>
<accession>A0ABR9L273</accession>
<dbReference type="SUPFAM" id="SSF56176">
    <property type="entry name" value="FAD-binding/transporter-associated domain-like"/>
    <property type="match status" value="1"/>
</dbReference>
<dbReference type="RefSeq" id="WP_225948805.1">
    <property type="nucleotide sequence ID" value="NZ_JADBEJ010000001.1"/>
</dbReference>
<feature type="domain" description="FAD-binding PCMH-type" evidence="2">
    <location>
        <begin position="1"/>
        <end position="160"/>
    </location>
</feature>
<dbReference type="PANTHER" id="PTHR43762">
    <property type="entry name" value="L-GULONOLACTONE OXIDASE"/>
    <property type="match status" value="1"/>
</dbReference>
<sequence>MHRPKSVDELRRVVARSPRVRALGTGHSFSRVAGTEHDLVRLDGLPRRVVIDHDARTVTVSGGMRYADLIYVLHREGFALANLASLPHISIAGACATGTHGSGDTQRCLASSVAGMELVGPDGDLIEVSRVADGDEFAGSVVALGALGIVTRMTLDIEPAFAMAQRVHLLVPLDEVASSLDEVFGAAYSVSLFTDWRDTGDVWLKRRLGRPESGWDGGQRAQEPMHPVPGMPVELSTEQLDVRGPWHERLPHFRPELTPGAGEELQSEFYLPRAAAPAAFAAIREIGELVAPVMHIAEVRTVRGDDLWLSPAYHRDTVTFHFTWIDYFDAVEPVLAEVEKRLLPLGARPHWGKLTTMAASEIAGVHERAADFARLMRKYDPEGKFRNAFVDDIFGQG</sequence>